<accession>A0AAW5EBQ4</accession>
<dbReference type="RefSeq" id="WP_240257006.1">
    <property type="nucleotide sequence ID" value="NZ_JAKTTI010000033.1"/>
</dbReference>
<organism evidence="1 2">
    <name type="scientific">Fredinandcohnia quinoae</name>
    <dbReference type="NCBI Taxonomy" id="2918902"/>
    <lineage>
        <taxon>Bacteria</taxon>
        <taxon>Bacillati</taxon>
        <taxon>Bacillota</taxon>
        <taxon>Bacilli</taxon>
        <taxon>Bacillales</taxon>
        <taxon>Bacillaceae</taxon>
        <taxon>Fredinandcohnia</taxon>
    </lineage>
</organism>
<dbReference type="Proteomes" id="UP001431131">
    <property type="component" value="Unassembled WGS sequence"/>
</dbReference>
<name>A0AAW5EBQ4_9BACI</name>
<protein>
    <submittedName>
        <fullName evidence="1">Uncharacterized protein</fullName>
    </submittedName>
</protein>
<keyword evidence="2" id="KW-1185">Reference proteome</keyword>
<evidence type="ECO:0000313" key="1">
    <source>
        <dbReference type="EMBL" id="MCH1627085.1"/>
    </source>
</evidence>
<sequence>MNICPLCNGLRNINFTCDQCGNHLEDTGRIIDYFDDYSAYMEIDDMKKSDGYASTLSQHECAHLFYCSTCKNGEVRLIKE</sequence>
<comment type="caution">
    <text evidence="1">The sequence shown here is derived from an EMBL/GenBank/DDBJ whole genome shotgun (WGS) entry which is preliminary data.</text>
</comment>
<proteinExistence type="predicted"/>
<reference evidence="1" key="1">
    <citation type="submission" date="2022-02" db="EMBL/GenBank/DDBJ databases">
        <title>Fredinandcohnia quinoae sp. nov. isolated from Chenopodium quinoa seeds.</title>
        <authorList>
            <person name="Saati-Santamaria Z."/>
            <person name="Flores-Felix J.D."/>
            <person name="Igual J.M."/>
            <person name="Velazquez E."/>
            <person name="Garcia-Fraile P."/>
            <person name="Martinez-Molina E."/>
        </authorList>
    </citation>
    <scope>NUCLEOTIDE SEQUENCE</scope>
    <source>
        <strain evidence="1">SECRCQ15</strain>
    </source>
</reference>
<dbReference type="EMBL" id="JAKTTI010000033">
    <property type="protein sequence ID" value="MCH1627085.1"/>
    <property type="molecule type" value="Genomic_DNA"/>
</dbReference>
<evidence type="ECO:0000313" key="2">
    <source>
        <dbReference type="Proteomes" id="UP001431131"/>
    </source>
</evidence>
<gene>
    <name evidence="1" type="ORF">MJG50_17265</name>
</gene>
<dbReference type="AlphaFoldDB" id="A0AAW5EBQ4"/>